<dbReference type="FunFam" id="3.40.50.300:FF:000582">
    <property type="entry name" value="Midasin"/>
    <property type="match status" value="1"/>
</dbReference>
<feature type="compositionally biased region" description="Basic and acidic residues" evidence="10">
    <location>
        <begin position="4803"/>
        <end position="4823"/>
    </location>
</feature>
<dbReference type="FunFam" id="3.40.50.300:FF:000764">
    <property type="entry name" value="Midasin"/>
    <property type="match status" value="1"/>
</dbReference>
<feature type="compositionally biased region" description="Polar residues" evidence="10">
    <location>
        <begin position="5039"/>
        <end position="5054"/>
    </location>
</feature>
<evidence type="ECO:0000256" key="4">
    <source>
        <dbReference type="ARBA" id="ARBA00017143"/>
    </source>
</evidence>
<feature type="compositionally biased region" description="Acidic residues" evidence="10">
    <location>
        <begin position="4889"/>
        <end position="4919"/>
    </location>
</feature>
<dbReference type="RefSeq" id="XP_020436965.1">
    <property type="nucleotide sequence ID" value="XM_020572848.1"/>
</dbReference>
<organism evidence="12 13">
    <name type="scientific">Heterostelium pallidum (strain ATCC 26659 / Pp 5 / PN500)</name>
    <name type="common">Cellular slime mold</name>
    <name type="synonym">Polysphondylium pallidum</name>
    <dbReference type="NCBI Taxonomy" id="670386"/>
    <lineage>
        <taxon>Eukaryota</taxon>
        <taxon>Amoebozoa</taxon>
        <taxon>Evosea</taxon>
        <taxon>Eumycetozoa</taxon>
        <taxon>Dictyostelia</taxon>
        <taxon>Acytosteliales</taxon>
        <taxon>Acytosteliaceae</taxon>
        <taxon>Heterostelium</taxon>
    </lineage>
</organism>
<feature type="compositionally biased region" description="Basic and acidic residues" evidence="10">
    <location>
        <begin position="5161"/>
        <end position="5178"/>
    </location>
</feature>
<dbReference type="FunFam" id="3.40.50.300:FF:001887">
    <property type="entry name" value="Midasin"/>
    <property type="match status" value="1"/>
</dbReference>
<feature type="compositionally biased region" description="Basic and acidic residues" evidence="10">
    <location>
        <begin position="5012"/>
        <end position="5031"/>
    </location>
</feature>
<name>D3B0N0_HETP5</name>
<comment type="similarity">
    <text evidence="3 9">Belongs to the midasin family.</text>
</comment>
<evidence type="ECO:0000256" key="1">
    <source>
        <dbReference type="ARBA" id="ARBA00004604"/>
    </source>
</evidence>
<dbReference type="GO" id="GO:0005654">
    <property type="term" value="C:nucleoplasm"/>
    <property type="evidence" value="ECO:0007669"/>
    <property type="project" value="UniProtKB-SubCell"/>
</dbReference>
<dbReference type="SMART" id="SM00327">
    <property type="entry name" value="VWA"/>
    <property type="match status" value="1"/>
</dbReference>
<dbReference type="InterPro" id="IPR048617">
    <property type="entry name" value="MDN1_AAA_lid_4"/>
</dbReference>
<proteinExistence type="inferred from homology"/>
<evidence type="ECO:0000256" key="2">
    <source>
        <dbReference type="ARBA" id="ARBA00004642"/>
    </source>
</evidence>
<dbReference type="CDD" id="cd00009">
    <property type="entry name" value="AAA"/>
    <property type="match status" value="2"/>
</dbReference>
<keyword evidence="13" id="KW-1185">Reference proteome</keyword>
<evidence type="ECO:0000256" key="6">
    <source>
        <dbReference type="ARBA" id="ARBA00022840"/>
    </source>
</evidence>
<feature type="compositionally biased region" description="Basic and acidic residues" evidence="10">
    <location>
        <begin position="5233"/>
        <end position="5251"/>
    </location>
</feature>
<dbReference type="FunCoup" id="D3B0N0">
    <property type="interactions" value="203"/>
</dbReference>
<evidence type="ECO:0000256" key="5">
    <source>
        <dbReference type="ARBA" id="ARBA00022741"/>
    </source>
</evidence>
<dbReference type="SUPFAM" id="SSF53300">
    <property type="entry name" value="vWA-like"/>
    <property type="match status" value="1"/>
</dbReference>
<keyword evidence="6 9" id="KW-0067">ATP-binding</keyword>
<dbReference type="GO" id="GO:0030687">
    <property type="term" value="C:preribosome, large subunit precursor"/>
    <property type="evidence" value="ECO:0007669"/>
    <property type="project" value="TreeGrafter"/>
</dbReference>
<dbReference type="Pfam" id="PF07728">
    <property type="entry name" value="AAA_5"/>
    <property type="match status" value="8"/>
</dbReference>
<feature type="compositionally biased region" description="Acidic residues" evidence="10">
    <location>
        <begin position="5217"/>
        <end position="5231"/>
    </location>
</feature>
<dbReference type="InParanoid" id="D3B0N0"/>
<dbReference type="InterPro" id="IPR002035">
    <property type="entry name" value="VWF_A"/>
</dbReference>
<comment type="function">
    <text evidence="9">Nuclear chaperone required for maturation and nuclear export of pre-60S ribosome subunits.</text>
</comment>
<evidence type="ECO:0000313" key="12">
    <source>
        <dbReference type="EMBL" id="EFA84854.1"/>
    </source>
</evidence>
<feature type="region of interest" description="Disordered" evidence="10">
    <location>
        <begin position="4700"/>
        <end position="5336"/>
    </location>
</feature>
<dbReference type="GO" id="GO:0005730">
    <property type="term" value="C:nucleolus"/>
    <property type="evidence" value="ECO:0007669"/>
    <property type="project" value="UniProtKB-SubCell"/>
</dbReference>
<dbReference type="PANTHER" id="PTHR48103">
    <property type="entry name" value="MIDASIN-RELATED"/>
    <property type="match status" value="1"/>
</dbReference>
<feature type="compositionally biased region" description="Basic and acidic residues" evidence="10">
    <location>
        <begin position="5185"/>
        <end position="5194"/>
    </location>
</feature>
<dbReference type="Pfam" id="PF17867">
    <property type="entry name" value="AAA_lid_7"/>
    <property type="match status" value="3"/>
</dbReference>
<feature type="compositionally biased region" description="Acidic residues" evidence="10">
    <location>
        <begin position="4754"/>
        <end position="4766"/>
    </location>
</feature>
<dbReference type="InterPro" id="IPR040848">
    <property type="entry name" value="AAA_lid_7"/>
</dbReference>
<dbReference type="CDD" id="cd01460">
    <property type="entry name" value="vWA_midasin"/>
    <property type="match status" value="1"/>
</dbReference>
<feature type="compositionally biased region" description="Basic and acidic residues" evidence="10">
    <location>
        <begin position="5262"/>
        <end position="5280"/>
    </location>
</feature>
<dbReference type="InterPro" id="IPR011704">
    <property type="entry name" value="ATPase_dyneun-rel_AAA"/>
</dbReference>
<feature type="compositionally biased region" description="Basic and acidic residues" evidence="10">
    <location>
        <begin position="4726"/>
        <end position="4738"/>
    </location>
</feature>
<dbReference type="Pfam" id="PF17865">
    <property type="entry name" value="AAA_lid_5"/>
    <property type="match status" value="1"/>
</dbReference>
<dbReference type="InterPro" id="IPR041190">
    <property type="entry name" value="Midasin_AAA_lid_5"/>
</dbReference>
<dbReference type="PROSITE" id="PS00675">
    <property type="entry name" value="SIGMA54_INTERACT_1"/>
    <property type="match status" value="1"/>
</dbReference>
<feature type="compositionally biased region" description="Acidic residues" evidence="10">
    <location>
        <begin position="4702"/>
        <end position="4719"/>
    </location>
</feature>
<evidence type="ECO:0000256" key="8">
    <source>
        <dbReference type="ARBA" id="ARBA00023242"/>
    </source>
</evidence>
<feature type="compositionally biased region" description="Basic and acidic residues" evidence="10">
    <location>
        <begin position="4835"/>
        <end position="4888"/>
    </location>
</feature>
<dbReference type="EMBL" id="ADBJ01000008">
    <property type="protein sequence ID" value="EFA84854.1"/>
    <property type="molecule type" value="Genomic_DNA"/>
</dbReference>
<dbReference type="STRING" id="670386.D3B0N0"/>
<dbReference type="Pfam" id="PF00092">
    <property type="entry name" value="VWA"/>
    <property type="match status" value="1"/>
</dbReference>
<feature type="compositionally biased region" description="Acidic residues" evidence="10">
    <location>
        <begin position="4971"/>
        <end position="5011"/>
    </location>
</feature>
<dbReference type="InterPro" id="IPR012099">
    <property type="entry name" value="Midasin"/>
</dbReference>
<protein>
    <recommendedName>
        <fullName evidence="4 9">Midasin</fullName>
    </recommendedName>
</protein>
<dbReference type="Proteomes" id="UP000001396">
    <property type="component" value="Unassembled WGS sequence"/>
</dbReference>
<feature type="compositionally biased region" description="Polar residues" evidence="10">
    <location>
        <begin position="5093"/>
        <end position="5110"/>
    </location>
</feature>
<dbReference type="InterPro" id="IPR025662">
    <property type="entry name" value="Sigma_54_int_dom_ATP-bd_1"/>
</dbReference>
<dbReference type="GO" id="GO:0000027">
    <property type="term" value="P:ribosomal large subunit assembly"/>
    <property type="evidence" value="ECO:0007669"/>
    <property type="project" value="InterPro"/>
</dbReference>
<comment type="subcellular location">
    <subcellularLocation>
        <location evidence="1">Nucleus</location>
        <location evidence="1">Nucleolus</location>
    </subcellularLocation>
    <subcellularLocation>
        <location evidence="2">Nucleus</location>
        <location evidence="2">Nucleoplasm</location>
    </subcellularLocation>
</comment>
<gene>
    <name evidence="12" type="primary">mdn1</name>
    <name evidence="12" type="ORF">PPL_01847</name>
</gene>
<dbReference type="Gene3D" id="3.40.50.300">
    <property type="entry name" value="P-loop containing nucleotide triphosphate hydrolases"/>
    <property type="match status" value="6"/>
</dbReference>
<evidence type="ECO:0000313" key="13">
    <source>
        <dbReference type="Proteomes" id="UP000001396"/>
    </source>
</evidence>
<dbReference type="InterPro" id="IPR027417">
    <property type="entry name" value="P-loop_NTPase"/>
</dbReference>
<keyword evidence="8 9" id="KW-0539">Nucleus</keyword>
<evidence type="ECO:0000256" key="3">
    <source>
        <dbReference type="ARBA" id="ARBA00007188"/>
    </source>
</evidence>
<feature type="compositionally biased region" description="Acidic residues" evidence="10">
    <location>
        <begin position="5310"/>
        <end position="5327"/>
    </location>
</feature>
<dbReference type="InterPro" id="IPR036465">
    <property type="entry name" value="vWFA_dom_sf"/>
</dbReference>
<feature type="compositionally biased region" description="Acidic residues" evidence="10">
    <location>
        <begin position="4824"/>
        <end position="4834"/>
    </location>
</feature>
<dbReference type="Pfam" id="PF21108">
    <property type="entry name" value="MDN1_4th"/>
    <property type="match status" value="1"/>
</dbReference>
<dbReference type="InterPro" id="IPR003593">
    <property type="entry name" value="AAA+_ATPase"/>
</dbReference>
<sequence length="5639" mass="647162">MATTNTNTISTTVTFRFNLYQSIQVLNSYLNQQQINTSNNKQNNNITKNKIYEKLQSIFNKREEQFSENDRVFALDQLSLIMMTEVSESSVIARIFRPLIIEFVTRYLNTHKNNIASIETISDVFSRILPIAPQLLAQLTDWSVSIKSNIKHEANIIIKKQSELENGIYNFDKSILFLNNNEDLLLISKLEEEQQQQQQLQQKVNENCFIKDSDFSGTCVDVCGILLFRRFQQHAVGDAQQDILTKSRQQLVYTPTVSSNLKSLAIAVGLGKPILMEGVTGAGKTTLVNELAALTDNYSSMIKIHLGDQTDSKVLLGTYITSDVPGEFKWQPGALTQAVSQGRWILIEDIDLAPIDVLSVLISLLESRTLFIPSRGEAIEAANGFQLFATQTLFGGHSRDQHTNILSHLWTRVVIEAMSATEMHQVLLTLFPDLKPLIQKFIDTFNLLLRVLSGQGAAKSNTINVDLQDTNFQMSTNRFLSSRDLLKWIKRCNQRLMHSKITHFTSTIQDVVFTEAVDCFCSMIPKRNLRVKLIEVIGRCWDLTSERIQHFIDLYKPQVQIDTQSLKVGRGNLTMLTKSDQVNLKSASGQQKQRTTTSTFAHTINSLRLIEKISVSIEFNEPILLVGETGTGKTSVIQYIADQLNQKLVVLNLNQQSDSSDLIGGFKPVEMRLLCAPLKQRFESMFKDTFSETSNTVFLEKIQTSFANRNWKSFISLLTKAVRLVEKQLNKEKSNKEQGTKKSLRPEKRQRWKNFAAEVATLSMQFERSKNSFAFSFVEGSLVDAIRKGHWVLLDEINLATSETLESLSGLFEGGSLTLTEKGEVEPVTRHPNFKVFACMNPPTDIGKKDLPPGIRNRFTEFYVDDLDNRADLCLVVKTLLTDLVPHPPIEEIVDFYLATKKEAQLRLLDGANQKPHFSLRTLSRALHYTRFVSQQFGFQRALYEGINMSFLTQINRQSTPIMEQLINQYIRKGDAKQYKQPLKQPSEKHIQIEQFWVQTGENEPVVPQHYILTQSIKTNLNNLARILVSRKHPILLQGPTSSGKTSMVEYLAIRTGHRFIRINNHEHTDLQEYLGQYISDDKGKLVFQEGILVEAVRNGYWVVLDELNLAPSEVLEALNRLLDDNRELYIPETQEIVKPHPSFMLFATQNPPGLYGGRKVLSRAFRNRFLELHVDDIPENELEEILGKRCKLPPTYCKKLVAIMKELQLNRQGANQVFAGKHGYITFRDLFRWAERYPSSYDELGIAGYMLLAERLRKDEEKAVIKSVIEKHLKIKMDMEKIYDCSATEEFKEMLEILAKDLPPTMGYLEKIVWTGSMKRLFTLVGQCLRFKEPILLVGETGCSKTTICQLYSLLTKQHLHILNCHQHTETADFLGGLRPVRGREQLLQKFHQLIEQTGLPIDLQAIQQPHEQLEQVQQLAKQSSDDKKIQELLKEIEATFNQYQSLFTWVDGPLVEAMKQGHYFLIDEISLAEDAVLERLNSVLEPSRLLVLAEKGGLNIEELRGAESFRIMATMNPGGDFGKKELSPAMRNRFTEIWVPAITSHQDLLQIIEERFTPQLKCYSQSMLEFIEYLNQVQKNKRTISLRDILSWVSFMNLSIERGLLKPDQSYVHGACLVLLDGFGMGANSTSESDGLRLRKLCLTRLIEQITEETSRRELTVHFLEHQDNPTAAKNFIHGDRFGVEPFFISLNKERASKIQFSLGSPTTSRNALRVLRGMQLPRAILIEGSPGVGKTSLITAIAQATGNQVVRINLSEQTDIMDLLGSDLPVEGGKGGQFEWRDGIFLKALREGSWVLLDELNLASQTVLEGLNACLDHRAEVFIPELGRTFACHPSFRVFACQNPLHQGGGRKGLPKSFLNRFTQVFIDQLDASDLLFITSTRYPQIKPEVLAKMIEFNRVLHHDSMVDPKFGRKGSPWEFNLRDIFRWCDLVVADSEHLANYGRFVDLIYLQRMRTKEDRLYIQSLYNRLFAENPMDFEDQSLPQFSLTPQYVQIGKSLVHRKQQHSDIANSNNLQVLQRLLNPLESILKCIEMGWMSILIGSTSTSKTSSIRLLAQLTGNTLYEFSMNSSVDTTELLGGFEQVDLVRHQKRIANATKSLIDAISGDILQQMTPDANVINSSIAAVQDIHQAWSIFKTRSSFVDLSIHSSPKSASTTTNTPAIDMEQFSILIQILGALEKVIQQFPAFERANQYLEEIQTIHQQIDRLKLIENESVTGCFEWIDGLLIKALETGAWIAIDNANFCNPTVLDRLNPLLENDGVLMLSERGMVDGEVKIIKPHPDFRIFLTMDDRKGEISRAMRNRGIEIYLFEADITMDSNVIDNTRLLAAQGIPSLALARQMIAFQTYVLQQFGSTIENPITLSHIIYWGRLLVDLLQRGYSLARALHISMQQIFIRPRRHNSQREAINRHFHTLFSDAQLKSMLLNQESSQSLESLGFFPVDHFDLLSRSTQYALNKDVATLKHFNFQHEFNQNQTKIMNETMINSIIENPSKYLLSVPTWLLSAVLFNPSTNKNELHTISEQQQVDQQSKIGQYIQYSGLYFIESISTHNQKERLKWLKQQQQHFGKAQCDMYTSVIKSLFASPLYSSFDVKLNQLLEKLSLPKYLADFQGHQWKNNESLFELLSEKSSANQETKQDWQSIVHFMDLLKILLFHHFQSYLQQRIYLAGMKETVSSNMTPVLQSYLCSAKKISKESLTSEIIMYLYPFFKSLSEQFEQWVSSIVQVLEKPSESLTTIIPMAKIEHLVRLMANFWKSLNVAPSFSLGEFIIRWKWMIKEVRSINQMNQSLFGISANLNTVAEHIQRQLNQSMLFSNNNRLWKQNGHPIVMKTEQLVQLDQEFLDLAQKVQFNHRAINESPLLHPISFITQEWRSTFVEALSTLYWINYQYYEHDQRAADNQSNPPALGLSAMENAKQLIPSLVEVQSVLKSKLEALQQQNNKMNSNTISTTIDPERGAMSEEEQKAAAQHVGSVKFDLSTLRHSKSGMWPLFQHSSALLESSIISRLTLLLLNHNLDTTKGVVKVDQILPMISGLIGDLSTYLGNSLSDQTVVNPVSLVPYQKLKWMLEGIQESTKRGTSNVNIGIVEVQSIIHSILFNWNQTLWNNSFNDLSYLERSSKPSYLLANKSVPLPVTTRFDSITLGSGPPRLFQSIQSIFSFYLTNEFQYTTLQNVPNKISQIQSLISHIGSLPSNPKSIYQTEWVSYVNLLFVTVGCFVKLYQSEDQSQLLNQLLQLGQQVGQWSMSAELVEQLAGLLKRSSNSTFNQHIEKLIVPALETLHKRLKEPVVSTLDDQTMLGKFSLLVSCFRVLWLLPVHPVDPTQKYSVILDYSKEILNQVEDELYIRQLIERQQTGKQTNLMIRELTTKKEEIDQQLTLQQKRITLRPVPGQFEHLHRDLTQFVAQFAQIDKIVDLVDQFERGTTELVVLFTTESMWQEKSDNFINSLNKKYHLYYRDISVPIATAVLQMKYGLRMMCDATKHRSISASGDVNMLQLQQVLNTVCRFPRFDHNIDPLASCEQLVSRETIQSIRNILISRDSTGDSTSSSDSNYRVIALLVKSSVAQLFSHLANSKYLTSDILRSVDSIFRIFIEEYKHQEEERKAAEAEAAQTVKFRTKSHKMETMEERDERVFLTSFPNFYKEFSDLEDILIDSSMAVDDEAPPAQSQSTGGDANDNEEDEDAILFNQAITDEEIQQIYLIHKQLFSQLDGISLPSKQVQLEINERDRVKLFKMFYECGNLLLKVMDQRAPTKFDQDSLGAHLLNAILVKEKLSENPPSMITYSKLDKNFKFIKQVSSLGSNANDSVLSHDTTVYNIYTDSNIAEITIVREPLIALKNRIAELLVEFEEHPILSLLLRLCNRILECPSSDPLIKIVTGLELLVRKAQEWEAFAHKLISLREPHLNTLFRIITRWRKLEIESWPTVFQNQERQCELKSLKTWMSLYEIVNDTPTIEVLEDQDQLNAHFEEIFKTLQEYLYTSSFGELTTRLATLKTFDSQLLASVQLSENNVEKQYKLRLSYIVHNLYKYFYNFLPVFEKKLAQLIQPIEEKAIEFIRLARWEDNKLLTQYERLKAHIEKSHKTLAKITINYKNVLAQPVFKIFTELDADKLDLEHISINGVKQQKKTTKKSKNSVQAAISYEVLDLNDWIQLGGNRYHSNRQDIAPISVEQVLQARFQLQNAELHQNQLGLLSRRLADIAQKDILECQAYEMVHLGVETLDQLAGEIIEQTNHLSTNDDVKRKEKQFALQQLIGKLTDLGVQYRLSFYPQEQLQTNYLFNVPSIVDSALSVTSSSKLINGNALIHQADAYYYRIVARVNILRQKSLEFHSDLTQREVQKTGGFVEYLLSQLIQQRSEIIQYLEQFNVFNSFVSLFNSLVSESSNTIANSQTLVQRCLHSQQYQFNKMTNLTSELCLLATKQNDYLPSESKSMLIELNSRIATLKQSVDNEIGKGRQLYQFLDKSLTVATSQTYQLLVDNIETIKSIVSKSQEFIQSLGNNQNIFISPINQLIQSSNELINNWNNDNNEVSKINRESDPESVQQFTNVLENIIGHILLSIQNKKKLSNSIQKKEVLDTKEKDQDQDEEEQAEYEIIDGHVSKLYSYLSKQLSMLHLDTLNIEFKNLHSLLVQDKFTIEELNLIKMKLNQVQPMLNQFLLISNQSVMDMFALHKTVSKLEYIITGVFLQLYSKGFCKKEDQDTEADGDGSGDFEDDVEGTGMGEGEGKKDVSDRIEDQEQIMGTKDEKKEEKEEKEDDKDEDEEDKDKGFDMENDFEGDINDVKKDEKDDSDQESEEEEEHDKEMGELEKPEDNVIDEKLWGEEDVQDEEEQKEEGKGEETNSDEVMGKDEDEQKKDDKKKNDDKKKEEKKKEEKKEEKEEKDKNNEEEGEDEDSEMGDEEDFVGEDEDQVENQEDPEEDHHLDQRKDEQFEIPENMEIEDEEEEPGAEGEEKEEDPFEIPEDDGKNNDEEGEDKDKEDEEKDTDGSDADEEKDDEEKENEEENEQDFDGGENKGADMDHVEPESDKEDEKEQEEDNGTSLTANEQDQPQESEQPLGVKDKTGMKSNSANQEQDEEDPENKDEDAGDDNGTALPTPSNDANNSSLKNMRNPNAQQQAAPQKKQKPQIDPNPYRSLGDLQKEWKKKLKMLNDDEQTEDTNIDEKAPKQDDSAQDKEDQQEYQYIPEDKDNKEVDTEQALGAATENQMQEDHPKQQTESEDDGQDDEMDIDQQEIQHKDHPENEQKLPDKKTATMSKMPMAENKPKIQEEAEEEEKLKEKENEDETEGDTDVLTKDKSKENISREGGIKDEDAEMSEEDDQDTADEDQQVDKRKLTRDDFDKMRQDLEQWKVENSNKLEYGNELWKKYEQLTSDLSQDLCEQLRLILEPTLATKLEGDYKTGKRINMKKVIPYIASQFKKDKIWLRRTKPNKRQYQVLLAIDDTESMAIYHSGQFALEAMTMISRAMSRLEVGQLGIMRFGEDVSLVHSFDQPFSDQCGAQIIPQFTFKQGKTDMVTFLSKSIQIMEMNKQMQSSEAAAQLMFIVSDGWSLRDPENTKKWLREAKNKNLFIVFIVIDNPVNNHSILDFESISFNNGKIQRTNYMNEFPFPYYVILRSLENLPQILGDTLRQWFEMIKHIE</sequence>
<dbReference type="SMART" id="SM00382">
    <property type="entry name" value="AAA"/>
    <property type="match status" value="5"/>
</dbReference>
<evidence type="ECO:0000259" key="11">
    <source>
        <dbReference type="PROSITE" id="PS50234"/>
    </source>
</evidence>
<dbReference type="Gene3D" id="3.40.50.410">
    <property type="entry name" value="von Willebrand factor, type A domain"/>
    <property type="match status" value="1"/>
</dbReference>
<feature type="compositionally biased region" description="Acidic residues" evidence="10">
    <location>
        <begin position="4932"/>
        <end position="4963"/>
    </location>
</feature>
<evidence type="ECO:0000256" key="10">
    <source>
        <dbReference type="SAM" id="MobiDB-lite"/>
    </source>
</evidence>
<dbReference type="PROSITE" id="PS50234">
    <property type="entry name" value="VWFA"/>
    <property type="match status" value="1"/>
</dbReference>
<feature type="domain" description="VWFA" evidence="11">
    <location>
        <begin position="5435"/>
        <end position="5628"/>
    </location>
</feature>
<reference evidence="12 13" key="1">
    <citation type="journal article" date="2011" name="Genome Res.">
        <title>Phylogeny-wide analysis of social amoeba genomes highlights ancient origins for complex intercellular communication.</title>
        <authorList>
            <person name="Heidel A.J."/>
            <person name="Lawal H.M."/>
            <person name="Felder M."/>
            <person name="Schilde C."/>
            <person name="Helps N.R."/>
            <person name="Tunggal B."/>
            <person name="Rivero F."/>
            <person name="John U."/>
            <person name="Schleicher M."/>
            <person name="Eichinger L."/>
            <person name="Platzer M."/>
            <person name="Noegel A.A."/>
            <person name="Schaap P."/>
            <person name="Gloeckner G."/>
        </authorList>
    </citation>
    <scope>NUCLEOTIDE SEQUENCE [LARGE SCALE GENOMIC DNA]</scope>
    <source>
        <strain evidence="13">ATCC 26659 / Pp 5 / PN500</strain>
    </source>
</reference>
<keyword evidence="7 9" id="KW-0143">Chaperone</keyword>
<dbReference type="OMA" id="ILEQWHR"/>
<keyword evidence="5 9" id="KW-0547">Nucleotide-binding</keyword>
<accession>D3B0N0</accession>
<feature type="compositionally biased region" description="Acidic residues" evidence="10">
    <location>
        <begin position="4790"/>
        <end position="4802"/>
    </location>
</feature>
<dbReference type="SUPFAM" id="SSF52540">
    <property type="entry name" value="P-loop containing nucleoside triphosphate hydrolases"/>
    <property type="match status" value="6"/>
</dbReference>
<dbReference type="GO" id="GO:0000055">
    <property type="term" value="P:ribosomal large subunit export from nucleus"/>
    <property type="evidence" value="ECO:0007669"/>
    <property type="project" value="TreeGrafter"/>
</dbReference>
<dbReference type="PANTHER" id="PTHR48103:SF2">
    <property type="entry name" value="MIDASIN"/>
    <property type="match status" value="1"/>
</dbReference>
<feature type="compositionally biased region" description="Acidic residues" evidence="10">
    <location>
        <begin position="5073"/>
        <end position="5088"/>
    </location>
</feature>
<feature type="compositionally biased region" description="Basic and acidic residues" evidence="10">
    <location>
        <begin position="5291"/>
        <end position="5309"/>
    </location>
</feature>
<comment type="caution">
    <text evidence="12">The sequence shown here is derived from an EMBL/GenBank/DDBJ whole genome shotgun (WGS) entry which is preliminary data.</text>
</comment>
<dbReference type="FunFam" id="3.40.50.300:FF:000142">
    <property type="entry name" value="Midasin"/>
    <property type="match status" value="1"/>
</dbReference>
<dbReference type="PIRSF" id="PIRSF010340">
    <property type="entry name" value="Midasin"/>
    <property type="match status" value="1"/>
</dbReference>
<evidence type="ECO:0000256" key="9">
    <source>
        <dbReference type="PIRNR" id="PIRNR010340"/>
    </source>
</evidence>
<dbReference type="GeneID" id="31357374"/>
<feature type="compositionally biased region" description="Basic and acidic residues" evidence="10">
    <location>
        <begin position="4920"/>
        <end position="4931"/>
    </location>
</feature>
<feature type="compositionally biased region" description="Low complexity" evidence="10">
    <location>
        <begin position="5111"/>
        <end position="5121"/>
    </location>
</feature>
<evidence type="ECO:0000256" key="7">
    <source>
        <dbReference type="ARBA" id="ARBA00023186"/>
    </source>
</evidence>
<dbReference type="GO" id="GO:0005524">
    <property type="term" value="F:ATP binding"/>
    <property type="evidence" value="ECO:0007669"/>
    <property type="project" value="UniProtKB-KW"/>
</dbReference>
<dbReference type="GO" id="GO:0016887">
    <property type="term" value="F:ATP hydrolysis activity"/>
    <property type="evidence" value="ECO:0007669"/>
    <property type="project" value="InterPro"/>
</dbReference>